<dbReference type="AlphaFoldDB" id="A0A1V4SS33"/>
<gene>
    <name evidence="2" type="ORF">CLTHE_26670</name>
</gene>
<keyword evidence="1" id="KW-0812">Transmembrane</keyword>
<dbReference type="EMBL" id="LTAY01000073">
    <property type="protein sequence ID" value="OPX46664.1"/>
    <property type="molecule type" value="Genomic_DNA"/>
</dbReference>
<name>A0A1V4SS33_9CLOT</name>
<proteinExistence type="predicted"/>
<evidence type="ECO:0000313" key="2">
    <source>
        <dbReference type="EMBL" id="OPX46664.1"/>
    </source>
</evidence>
<dbReference type="Proteomes" id="UP000191448">
    <property type="component" value="Unassembled WGS sequence"/>
</dbReference>
<keyword evidence="1" id="KW-1133">Transmembrane helix</keyword>
<keyword evidence="1" id="KW-0472">Membrane</keyword>
<dbReference type="PROSITE" id="PS51257">
    <property type="entry name" value="PROKAR_LIPOPROTEIN"/>
    <property type="match status" value="1"/>
</dbReference>
<comment type="caution">
    <text evidence="2">The sequence shown here is derived from an EMBL/GenBank/DDBJ whole genome shotgun (WGS) entry which is preliminary data.</text>
</comment>
<evidence type="ECO:0000256" key="1">
    <source>
        <dbReference type="SAM" id="Phobius"/>
    </source>
</evidence>
<evidence type="ECO:0008006" key="4">
    <source>
        <dbReference type="Google" id="ProtNLM"/>
    </source>
</evidence>
<accession>A0A1V4SS33</accession>
<evidence type="ECO:0000313" key="3">
    <source>
        <dbReference type="Proteomes" id="UP000191448"/>
    </source>
</evidence>
<dbReference type="RefSeq" id="WP_080023875.1">
    <property type="nucleotide sequence ID" value="NZ_LTAY01000073.1"/>
</dbReference>
<reference evidence="2 3" key="1">
    <citation type="submission" date="2016-02" db="EMBL/GenBank/DDBJ databases">
        <title>Genome sequence of Clostridium thermobutyricum DSM 4928.</title>
        <authorList>
            <person name="Poehlein A."/>
            <person name="Daniel R."/>
        </authorList>
    </citation>
    <scope>NUCLEOTIDE SEQUENCE [LARGE SCALE GENOMIC DNA]</scope>
    <source>
        <strain evidence="2 3">DSM 4928</strain>
    </source>
</reference>
<protein>
    <recommendedName>
        <fullName evidence="4">Lipoprotein</fullName>
    </recommendedName>
</protein>
<sequence length="233" mass="26709">MKKKFFGIVCMLTIVLVACYFFISNINKKTLSLTGIYLDDNNQLHGEVIDKSKKNDSKYIGYTEGNFVSNTNKEITENFSLNKIYFQNLSLEIPDYFQTFPTMDSNNGTIALLTKTDDIFNHYSKDGISISIVDNDSNYTIQKCIENIKESNKAPGLVRKLQDINVDGNSLKVNYNGDYKDVGDPNVQSKFKVYTHMIFQDNKIYTIEYLYEDEVIGKKVIDILNKSITITKQ</sequence>
<feature type="transmembrane region" description="Helical" evidence="1">
    <location>
        <begin position="5"/>
        <end position="23"/>
    </location>
</feature>
<organism evidence="2 3">
    <name type="scientific">Clostridium thermobutyricum DSM 4928</name>
    <dbReference type="NCBI Taxonomy" id="1121339"/>
    <lineage>
        <taxon>Bacteria</taxon>
        <taxon>Bacillati</taxon>
        <taxon>Bacillota</taxon>
        <taxon>Clostridia</taxon>
        <taxon>Eubacteriales</taxon>
        <taxon>Clostridiaceae</taxon>
        <taxon>Clostridium</taxon>
    </lineage>
</organism>